<feature type="compositionally biased region" description="Acidic residues" evidence="1">
    <location>
        <begin position="185"/>
        <end position="207"/>
    </location>
</feature>
<keyword evidence="2" id="KW-0812">Transmembrane</keyword>
<comment type="caution">
    <text evidence="5">The sequence shown here is derived from an EMBL/GenBank/DDBJ whole genome shotgun (WGS) entry which is preliminary data.</text>
</comment>
<evidence type="ECO:0000313" key="5">
    <source>
        <dbReference type="EMBL" id="GLA56042.1"/>
    </source>
</evidence>
<feature type="region of interest" description="Disordered" evidence="1">
    <location>
        <begin position="174"/>
        <end position="225"/>
    </location>
</feature>
<evidence type="ECO:0000313" key="6">
    <source>
        <dbReference type="Proteomes" id="UP001144191"/>
    </source>
</evidence>
<dbReference type="Pfam" id="PF04982">
    <property type="entry name" value="TM_HPP"/>
    <property type="match status" value="1"/>
</dbReference>
<accession>A0A9W6AG62</accession>
<feature type="domain" description="HPP transmembrane region" evidence="3">
    <location>
        <begin position="69"/>
        <end position="167"/>
    </location>
</feature>
<feature type="transmembrane region" description="Helical" evidence="2">
    <location>
        <begin position="103"/>
        <end position="121"/>
    </location>
</feature>
<dbReference type="PANTHER" id="PTHR33741:SF5">
    <property type="entry name" value="TRANSMEMBRANE PROTEIN DDB_G0269096-RELATED"/>
    <property type="match status" value="1"/>
</dbReference>
<feature type="transmembrane region" description="Helical" evidence="2">
    <location>
        <begin position="133"/>
        <end position="150"/>
    </location>
</feature>
<keyword evidence="2" id="KW-1133">Transmembrane helix</keyword>
<proteinExistence type="predicted"/>
<dbReference type="InterPro" id="IPR058581">
    <property type="entry name" value="TM_HPP"/>
</dbReference>
<evidence type="ECO:0000256" key="2">
    <source>
        <dbReference type="SAM" id="Phobius"/>
    </source>
</evidence>
<feature type="transmembrane region" description="Helical" evidence="2">
    <location>
        <begin position="72"/>
        <end position="91"/>
    </location>
</feature>
<reference evidence="5" key="1">
    <citation type="submission" date="2022-07" db="EMBL/GenBank/DDBJ databases">
        <title>Taxonomy of Aspergillus series Nigri: significant species reduction supported by multi-species coalescent approaches.</title>
        <authorList>
            <person name="Bian C."/>
            <person name="Kusuya Y."/>
            <person name="Sklenar F."/>
            <person name="D'hooge E."/>
            <person name="Yaguchi T."/>
            <person name="Takahashi H."/>
            <person name="Hubka V."/>
        </authorList>
    </citation>
    <scope>NUCLEOTIDE SEQUENCE</scope>
    <source>
        <strain evidence="5">IFM 63604</strain>
    </source>
</reference>
<dbReference type="EMBL" id="BRPB01000215">
    <property type="protein sequence ID" value="GLA56042.1"/>
    <property type="molecule type" value="Genomic_DNA"/>
</dbReference>
<keyword evidence="2" id="KW-0472">Membrane</keyword>
<evidence type="ECO:0000259" key="3">
    <source>
        <dbReference type="Pfam" id="PF04982"/>
    </source>
</evidence>
<evidence type="ECO:0000313" key="4">
    <source>
        <dbReference type="EMBL" id="GLA56011.1"/>
    </source>
</evidence>
<protein>
    <recommendedName>
        <fullName evidence="3">HPP transmembrane region domain-containing protein</fullName>
    </recommendedName>
</protein>
<feature type="compositionally biased region" description="Basic and acidic residues" evidence="1">
    <location>
        <begin position="174"/>
        <end position="184"/>
    </location>
</feature>
<sequence length="225" mass="25655">MEKNHRFRLPSGERGLLKHLDRFKFQEDYRSRLPDSISRFTGYRPPGASPPYAPLPFPLFSWLTKIPLKYEIWFFAWVGAFGGILLIEAIMSTSTAFRDVYNAPTIITSFGASAVLLFGVIESPVAQPRNFVFGHFLSALVGTCITRLFVLNRRRRYPLHWWAAGVTFVRSPDDENHQAMRQDEEAQAAEEEREEHEEGDLAVESDVDNASVEPTLTHRPRSPSS</sequence>
<dbReference type="AlphaFoldDB" id="A0A9W6AG62"/>
<name>A0A9W6AG62_ASPNG</name>
<gene>
    <name evidence="4" type="ORF">AnigIFM63604_003952</name>
    <name evidence="5" type="ORF">AnigIFM63604_004100</name>
</gene>
<organism evidence="5 6">
    <name type="scientific">Aspergillus niger</name>
    <dbReference type="NCBI Taxonomy" id="5061"/>
    <lineage>
        <taxon>Eukaryota</taxon>
        <taxon>Fungi</taxon>
        <taxon>Dikarya</taxon>
        <taxon>Ascomycota</taxon>
        <taxon>Pezizomycotina</taxon>
        <taxon>Eurotiomycetes</taxon>
        <taxon>Eurotiomycetidae</taxon>
        <taxon>Eurotiales</taxon>
        <taxon>Aspergillaceae</taxon>
        <taxon>Aspergillus</taxon>
        <taxon>Aspergillus subgen. Circumdati</taxon>
    </lineage>
</organism>
<dbReference type="EMBL" id="BRPB01000200">
    <property type="protein sequence ID" value="GLA56011.1"/>
    <property type="molecule type" value="Genomic_DNA"/>
</dbReference>
<evidence type="ECO:0000256" key="1">
    <source>
        <dbReference type="SAM" id="MobiDB-lite"/>
    </source>
</evidence>
<dbReference type="PANTHER" id="PTHR33741">
    <property type="entry name" value="TRANSMEMBRANE PROTEIN DDB_G0269096-RELATED"/>
    <property type="match status" value="1"/>
</dbReference>
<dbReference type="Proteomes" id="UP001144191">
    <property type="component" value="Unassembled WGS sequence"/>
</dbReference>
<dbReference type="InterPro" id="IPR007065">
    <property type="entry name" value="HPP"/>
</dbReference>